<comment type="similarity">
    <text evidence="1">Belongs to the apolipoprotein L family.</text>
</comment>
<evidence type="ECO:0000313" key="3">
    <source>
        <dbReference type="Ensembl" id="ENSJJAP00000003590.1"/>
    </source>
</evidence>
<reference evidence="3" key="1">
    <citation type="submission" date="2025-08" db="UniProtKB">
        <authorList>
            <consortium name="Ensembl"/>
        </authorList>
    </citation>
    <scope>IDENTIFICATION</scope>
</reference>
<reference evidence="3" key="2">
    <citation type="submission" date="2025-09" db="UniProtKB">
        <authorList>
            <consortium name="Ensembl"/>
        </authorList>
    </citation>
    <scope>IDENTIFICATION</scope>
</reference>
<dbReference type="AlphaFoldDB" id="A0A8C5K6I9"/>
<dbReference type="GO" id="GO:0042157">
    <property type="term" value="P:lipoprotein metabolic process"/>
    <property type="evidence" value="ECO:0007669"/>
    <property type="project" value="InterPro"/>
</dbReference>
<protein>
    <submittedName>
        <fullName evidence="3">Apolipoprotein L2-like</fullName>
    </submittedName>
</protein>
<dbReference type="Ensembl" id="ENSJJAT00000008076.1">
    <property type="protein sequence ID" value="ENSJJAP00000003590.1"/>
    <property type="gene ID" value="ENSJJAG00000007134.1"/>
</dbReference>
<dbReference type="GO" id="GO:0016020">
    <property type="term" value="C:membrane"/>
    <property type="evidence" value="ECO:0007669"/>
    <property type="project" value="TreeGrafter"/>
</dbReference>
<dbReference type="PANTHER" id="PTHR14096:SF27">
    <property type="entry name" value="APOLIPOPROTEIN L2"/>
    <property type="match status" value="1"/>
</dbReference>
<dbReference type="InterPro" id="IPR008405">
    <property type="entry name" value="ApoL"/>
</dbReference>
<accession>A0A8C5K6I9</accession>
<dbReference type="GeneTree" id="ENSGT01030000234599"/>
<organism evidence="3 4">
    <name type="scientific">Jaculus jaculus</name>
    <name type="common">Lesser Egyptian jerboa</name>
    <dbReference type="NCBI Taxonomy" id="51337"/>
    <lineage>
        <taxon>Eukaryota</taxon>
        <taxon>Metazoa</taxon>
        <taxon>Chordata</taxon>
        <taxon>Craniata</taxon>
        <taxon>Vertebrata</taxon>
        <taxon>Euteleostomi</taxon>
        <taxon>Mammalia</taxon>
        <taxon>Eutheria</taxon>
        <taxon>Euarchontoglires</taxon>
        <taxon>Glires</taxon>
        <taxon>Rodentia</taxon>
        <taxon>Myomorpha</taxon>
        <taxon>Dipodoidea</taxon>
        <taxon>Dipodidae</taxon>
        <taxon>Dipodinae</taxon>
        <taxon>Jaculus</taxon>
    </lineage>
</organism>
<dbReference type="GO" id="GO:0008289">
    <property type="term" value="F:lipid binding"/>
    <property type="evidence" value="ECO:0007669"/>
    <property type="project" value="InterPro"/>
</dbReference>
<dbReference type="Proteomes" id="UP000694385">
    <property type="component" value="Unassembled WGS sequence"/>
</dbReference>
<dbReference type="GO" id="GO:0006869">
    <property type="term" value="P:lipid transport"/>
    <property type="evidence" value="ECO:0007669"/>
    <property type="project" value="InterPro"/>
</dbReference>
<keyword evidence="2" id="KW-0175">Coiled coil</keyword>
<feature type="coiled-coil region" evidence="2">
    <location>
        <begin position="36"/>
        <end position="63"/>
    </location>
</feature>
<dbReference type="Pfam" id="PF05461">
    <property type="entry name" value="ApoL"/>
    <property type="match status" value="1"/>
</dbReference>
<keyword evidence="4" id="KW-1185">Reference proteome</keyword>
<dbReference type="OMA" id="WEERTHF"/>
<evidence type="ECO:0000256" key="2">
    <source>
        <dbReference type="SAM" id="Coils"/>
    </source>
</evidence>
<sequence>EEEETLREALIELTADMAVDDTDGHQDDPQDRKVFLDAYPQLKRELEERIEKLRALADKVDQVHRDCTITNVVADSASAASGVLTILGLALAPVTAGVSLMLSATGMGLGAAAAVTRVTSSIVDHKNRLSAEAEVSRLHSAGNSTVRDMQDTAGQTVPEALFLCPRLKGLAGIGRNIRAIRIAQANPRLLANAKRLMAAGRLSARNTKRVQKAFGGTALAMTKGARVASGAAAGLFLLMDVASLVKESLHLHEGAKSGSAAELRRQAEELEEKLKELTRIHDNL</sequence>
<evidence type="ECO:0000313" key="4">
    <source>
        <dbReference type="Proteomes" id="UP000694385"/>
    </source>
</evidence>
<evidence type="ECO:0000256" key="1">
    <source>
        <dbReference type="ARBA" id="ARBA00010090"/>
    </source>
</evidence>
<gene>
    <name evidence="3" type="primary">LOC101600584</name>
</gene>
<name>A0A8C5K6I9_JACJA</name>
<dbReference type="PANTHER" id="PTHR14096">
    <property type="entry name" value="APOLIPOPROTEIN L"/>
    <property type="match status" value="1"/>
</dbReference>
<dbReference type="GO" id="GO:0005576">
    <property type="term" value="C:extracellular region"/>
    <property type="evidence" value="ECO:0007669"/>
    <property type="project" value="InterPro"/>
</dbReference>
<proteinExistence type="inferred from homology"/>